<accession>A0A8E5HSP6</accession>
<sequence length="60" mass="6703">MCGFRIERGQATPRIRLHEIDGAVDSSGNSRIRLEDARYPRIRIKPGQIANQSVAVLVTI</sequence>
<dbReference type="Proteomes" id="UP000027002">
    <property type="component" value="Chromosome 4"/>
</dbReference>
<gene>
    <name evidence="1" type="ORF">UV8b_05028</name>
</gene>
<name>A0A8E5HSP6_USTVR</name>
<protein>
    <submittedName>
        <fullName evidence="1">Uncharacterized protein</fullName>
    </submittedName>
</protein>
<organism evidence="1 2">
    <name type="scientific">Ustilaginoidea virens</name>
    <name type="common">Rice false smut fungus</name>
    <name type="synonym">Villosiclava virens</name>
    <dbReference type="NCBI Taxonomy" id="1159556"/>
    <lineage>
        <taxon>Eukaryota</taxon>
        <taxon>Fungi</taxon>
        <taxon>Dikarya</taxon>
        <taxon>Ascomycota</taxon>
        <taxon>Pezizomycotina</taxon>
        <taxon>Sordariomycetes</taxon>
        <taxon>Hypocreomycetidae</taxon>
        <taxon>Hypocreales</taxon>
        <taxon>Clavicipitaceae</taxon>
        <taxon>Ustilaginoidea</taxon>
    </lineage>
</organism>
<reference evidence="1" key="1">
    <citation type="submission" date="2020-03" db="EMBL/GenBank/DDBJ databases">
        <title>A mixture of massive structural variations and highly conserved coding sequences in Ustilaginoidea virens genome.</title>
        <authorList>
            <person name="Zhang K."/>
            <person name="Zhao Z."/>
            <person name="Zhang Z."/>
            <person name="Li Y."/>
            <person name="Hsiang T."/>
            <person name="Sun W."/>
        </authorList>
    </citation>
    <scope>NUCLEOTIDE SEQUENCE</scope>
    <source>
        <strain evidence="1">UV-8b</strain>
    </source>
</reference>
<keyword evidence="2" id="KW-1185">Reference proteome</keyword>
<dbReference type="RefSeq" id="XP_042998460.1">
    <property type="nucleotide sequence ID" value="XM_043142526.1"/>
</dbReference>
<dbReference type="AlphaFoldDB" id="A0A8E5HSP6"/>
<evidence type="ECO:0000313" key="2">
    <source>
        <dbReference type="Proteomes" id="UP000027002"/>
    </source>
</evidence>
<dbReference type="EMBL" id="CP072756">
    <property type="protein sequence ID" value="QUC20787.1"/>
    <property type="molecule type" value="Genomic_DNA"/>
</dbReference>
<dbReference type="KEGG" id="uvi:66065806"/>
<evidence type="ECO:0000313" key="1">
    <source>
        <dbReference type="EMBL" id="QUC20787.1"/>
    </source>
</evidence>
<dbReference type="GeneID" id="66065806"/>
<proteinExistence type="predicted"/>